<evidence type="ECO:0000313" key="13">
    <source>
        <dbReference type="Proteomes" id="UP000485058"/>
    </source>
</evidence>
<dbReference type="InterPro" id="IPR036961">
    <property type="entry name" value="Kinesin_motor_dom_sf"/>
</dbReference>
<comment type="similarity">
    <text evidence="9 10">Belongs to the TRAFAC class myosin-kinesin ATPase superfamily. Kinesin family.</text>
</comment>
<organism evidence="12 13">
    <name type="scientific">Haematococcus lacustris</name>
    <name type="common">Green alga</name>
    <name type="synonym">Haematococcus pluvialis</name>
    <dbReference type="NCBI Taxonomy" id="44745"/>
    <lineage>
        <taxon>Eukaryota</taxon>
        <taxon>Viridiplantae</taxon>
        <taxon>Chlorophyta</taxon>
        <taxon>core chlorophytes</taxon>
        <taxon>Chlorophyceae</taxon>
        <taxon>CS clade</taxon>
        <taxon>Chlamydomonadales</taxon>
        <taxon>Haematococcaceae</taxon>
        <taxon>Haematococcus</taxon>
    </lineage>
</organism>
<dbReference type="PROSITE" id="PS50067">
    <property type="entry name" value="KINESIN_MOTOR_2"/>
    <property type="match status" value="1"/>
</dbReference>
<dbReference type="GO" id="GO:0005874">
    <property type="term" value="C:microtubule"/>
    <property type="evidence" value="ECO:0007669"/>
    <property type="project" value="UniProtKB-KW"/>
</dbReference>
<evidence type="ECO:0000259" key="11">
    <source>
        <dbReference type="PROSITE" id="PS50067"/>
    </source>
</evidence>
<dbReference type="Proteomes" id="UP000485058">
    <property type="component" value="Unassembled WGS sequence"/>
</dbReference>
<keyword evidence="3 10" id="KW-0493">Microtubule</keyword>
<feature type="binding site" evidence="9">
    <location>
        <begin position="95"/>
        <end position="102"/>
    </location>
    <ligand>
        <name>ATP</name>
        <dbReference type="ChEBI" id="CHEBI:30616"/>
    </ligand>
</feature>
<feature type="domain" description="Kinesin motor" evidence="11">
    <location>
        <begin position="8"/>
        <end position="348"/>
    </location>
</feature>
<dbReference type="SUPFAM" id="SSF52540">
    <property type="entry name" value="P-loop containing nucleoside triphosphate hydrolases"/>
    <property type="match status" value="1"/>
</dbReference>
<protein>
    <recommendedName>
        <fullName evidence="10">Kinesin-like protein</fullName>
    </recommendedName>
</protein>
<keyword evidence="13" id="KW-1185">Reference proteome</keyword>
<reference evidence="12 13" key="1">
    <citation type="submission" date="2020-02" db="EMBL/GenBank/DDBJ databases">
        <title>Draft genome sequence of Haematococcus lacustris strain NIES-144.</title>
        <authorList>
            <person name="Morimoto D."/>
            <person name="Nakagawa S."/>
            <person name="Yoshida T."/>
            <person name="Sawayama S."/>
        </authorList>
    </citation>
    <scope>NUCLEOTIDE SEQUENCE [LARGE SCALE GENOMIC DNA]</scope>
    <source>
        <strain evidence="12 13">NIES-144</strain>
    </source>
</reference>
<dbReference type="GO" id="GO:0003777">
    <property type="term" value="F:microtubule motor activity"/>
    <property type="evidence" value="ECO:0007669"/>
    <property type="project" value="InterPro"/>
</dbReference>
<dbReference type="GO" id="GO:0007018">
    <property type="term" value="P:microtubule-based movement"/>
    <property type="evidence" value="ECO:0007669"/>
    <property type="project" value="InterPro"/>
</dbReference>
<gene>
    <name evidence="12" type="ORF">HaLaN_23381</name>
</gene>
<dbReference type="AlphaFoldDB" id="A0A699ZRK6"/>
<accession>A0A699ZRK6</accession>
<keyword evidence="8" id="KW-0206">Cytoskeleton</keyword>
<dbReference type="Pfam" id="PF00225">
    <property type="entry name" value="Kinesin"/>
    <property type="match status" value="1"/>
</dbReference>
<dbReference type="InterPro" id="IPR001752">
    <property type="entry name" value="Kinesin_motor_dom"/>
</dbReference>
<dbReference type="GO" id="GO:0005524">
    <property type="term" value="F:ATP binding"/>
    <property type="evidence" value="ECO:0007669"/>
    <property type="project" value="UniProtKB-UniRule"/>
</dbReference>
<dbReference type="SMART" id="SM00129">
    <property type="entry name" value="KISc"/>
    <property type="match status" value="1"/>
</dbReference>
<dbReference type="EMBL" id="BLLF01002811">
    <property type="protein sequence ID" value="GFH25427.1"/>
    <property type="molecule type" value="Genomic_DNA"/>
</dbReference>
<comment type="caution">
    <text evidence="12">The sequence shown here is derived from an EMBL/GenBank/DDBJ whole genome shotgun (WGS) entry which is preliminary data.</text>
</comment>
<keyword evidence="7 9" id="KW-0505">Motor protein</keyword>
<dbReference type="GO" id="GO:0008017">
    <property type="term" value="F:microtubule binding"/>
    <property type="evidence" value="ECO:0007669"/>
    <property type="project" value="InterPro"/>
</dbReference>
<dbReference type="PANTHER" id="PTHR47969">
    <property type="entry name" value="CHROMOSOME-ASSOCIATED KINESIN KIF4A-RELATED"/>
    <property type="match status" value="1"/>
</dbReference>
<evidence type="ECO:0000256" key="10">
    <source>
        <dbReference type="RuleBase" id="RU000394"/>
    </source>
</evidence>
<evidence type="ECO:0000256" key="2">
    <source>
        <dbReference type="ARBA" id="ARBA00022490"/>
    </source>
</evidence>
<keyword evidence="4 9" id="KW-0547">Nucleotide-binding</keyword>
<proteinExistence type="inferred from homology"/>
<evidence type="ECO:0000256" key="1">
    <source>
        <dbReference type="ARBA" id="ARBA00004245"/>
    </source>
</evidence>
<evidence type="ECO:0000256" key="3">
    <source>
        <dbReference type="ARBA" id="ARBA00022701"/>
    </source>
</evidence>
<comment type="subcellular location">
    <subcellularLocation>
        <location evidence="1">Cytoplasm</location>
        <location evidence="1">Cytoskeleton</location>
    </subcellularLocation>
</comment>
<evidence type="ECO:0000256" key="8">
    <source>
        <dbReference type="ARBA" id="ARBA00023212"/>
    </source>
</evidence>
<dbReference type="InterPro" id="IPR027640">
    <property type="entry name" value="Kinesin-like_fam"/>
</dbReference>
<evidence type="ECO:0000256" key="5">
    <source>
        <dbReference type="ARBA" id="ARBA00022840"/>
    </source>
</evidence>
<evidence type="ECO:0000256" key="6">
    <source>
        <dbReference type="ARBA" id="ARBA00023054"/>
    </source>
</evidence>
<dbReference type="PROSITE" id="PS00411">
    <property type="entry name" value="KINESIN_MOTOR_1"/>
    <property type="match status" value="1"/>
</dbReference>
<keyword evidence="5 9" id="KW-0067">ATP-binding</keyword>
<dbReference type="InterPro" id="IPR027417">
    <property type="entry name" value="P-loop_NTPase"/>
</dbReference>
<keyword evidence="6" id="KW-0175">Coiled coil</keyword>
<dbReference type="Gene3D" id="3.40.850.10">
    <property type="entry name" value="Kinesin motor domain"/>
    <property type="match status" value="1"/>
</dbReference>
<dbReference type="CDD" id="cd01371">
    <property type="entry name" value="KISc_KIF3"/>
    <property type="match status" value="1"/>
</dbReference>
<dbReference type="PANTHER" id="PTHR47969:SF21">
    <property type="entry name" value="KINESIN-LIKE PROTEIN"/>
    <property type="match status" value="1"/>
</dbReference>
<dbReference type="FunFam" id="3.40.850.10:FF:000029">
    <property type="entry name" value="Kinesin-like protein KIF17"/>
    <property type="match status" value="1"/>
</dbReference>
<evidence type="ECO:0000256" key="9">
    <source>
        <dbReference type="PROSITE-ProRule" id="PRU00283"/>
    </source>
</evidence>
<feature type="non-terminal residue" evidence="12">
    <location>
        <position position="1"/>
    </location>
</feature>
<dbReference type="InterPro" id="IPR019821">
    <property type="entry name" value="Kinesin_motor_CS"/>
</dbReference>
<keyword evidence="2" id="KW-0963">Cytoplasm</keyword>
<evidence type="ECO:0000313" key="12">
    <source>
        <dbReference type="EMBL" id="GFH25427.1"/>
    </source>
</evidence>
<dbReference type="PRINTS" id="PR00380">
    <property type="entry name" value="KINESINHEAVY"/>
</dbReference>
<evidence type="ECO:0000256" key="7">
    <source>
        <dbReference type="ARBA" id="ARBA00023175"/>
    </source>
</evidence>
<sequence>MSKKEAEAVKVVVRCRPLNSKETADGRERIVDMDVDAGQVKVRNPKSDDKEPPKVFTYDQVYDSNSKQFEIFDITAKPIIDSCMEGYNGTIFAYGQTGTGKSHTMEGRDEPPELRGIIPNTFDYIFQVIARESGNKEFLVRASYLEIYNEDIRDLLSKNPNTKLELKESGDKGVYVKDLMQFVVKSQTEINSVQTVGKKNRSVGATAMNQDSSRSHSIFTITIEMTDKFDATATAAASKDESHIRVGKLNLVDLAGSERQSKTGATGDRLKEGIKINLSLTALGNVISALVDGKSGHIPYRDSKLTRLLQDSLGGNTKTVMVANIGPADWNYDETLSTLRYANRAKNIQNKPRINEDPKDAMLREFQEEIKRLKAMIDARAAGGGAKGGGGTVVERERLRTEIEAKMKSDLSEEAMAAARSEAEAQARRELEAIMADSSQTEEARRRAKDALRKQHEEMQNLTKVRPHGCEVVPSHKHRPAALTAMHAVQPGSAGCLVSSWAVAMASRASQQALLMECGEVYQIDKQADLCIAPVHASVLARLCQLGLTGEADKQMRPRLTKRSCLALEAERKEKEMLESKLKAMESKVLQGGVNLLEKVRLGDRTCTACCSCVA</sequence>
<name>A0A699ZRK6_HAELA</name>
<evidence type="ECO:0000256" key="4">
    <source>
        <dbReference type="ARBA" id="ARBA00022741"/>
    </source>
</evidence>